<protein>
    <submittedName>
        <fullName evidence="1">Uncharacterized protein</fullName>
    </submittedName>
</protein>
<comment type="caution">
    <text evidence="1">The sequence shown here is derived from an EMBL/GenBank/DDBJ whole genome shotgun (WGS) entry which is preliminary data.</text>
</comment>
<evidence type="ECO:0000313" key="2">
    <source>
        <dbReference type="Proteomes" id="UP001236369"/>
    </source>
</evidence>
<keyword evidence="2" id="KW-1185">Reference proteome</keyword>
<dbReference type="RefSeq" id="WP_238250131.1">
    <property type="nucleotide sequence ID" value="NZ_BPQX01000037.1"/>
</dbReference>
<dbReference type="Proteomes" id="UP001236369">
    <property type="component" value="Unassembled WGS sequence"/>
</dbReference>
<reference evidence="1 2" key="1">
    <citation type="submission" date="2023-07" db="EMBL/GenBank/DDBJ databases">
        <title>Genomic Encyclopedia of Type Strains, Phase IV (KMG-IV): sequencing the most valuable type-strain genomes for metagenomic binning, comparative biology and taxonomic classification.</title>
        <authorList>
            <person name="Goeker M."/>
        </authorList>
    </citation>
    <scope>NUCLEOTIDE SEQUENCE [LARGE SCALE GENOMIC DNA]</scope>
    <source>
        <strain evidence="1 2">DSM 19562</strain>
    </source>
</reference>
<name>A0ABU0HGU3_9HYPH</name>
<proteinExistence type="predicted"/>
<dbReference type="EMBL" id="JAUSVV010000002">
    <property type="protein sequence ID" value="MDQ0441545.1"/>
    <property type="molecule type" value="Genomic_DNA"/>
</dbReference>
<sequence length="212" mass="24192">MMLPESALGSMKVMFATPCYISAVSMNYVTSIFQLAYACAHAGMTSMLAMRSESLITRSRNRMVRDFLADESLTHIFWIDSDIAFQPSAVFRLLRADRDVAAGVYPLKIMNWPQDGMPAGLTREEYQRRYTDYAFNPIGQGKEPLAPYIDVEGFIEVAEATTGFMVIKRHVFLEMMEHYPELRYVPDGHGEDPLAHLYWLFFDCMVDPDSGR</sequence>
<organism evidence="1 2">
    <name type="scientific">Methylobacterium persicinum</name>
    <dbReference type="NCBI Taxonomy" id="374426"/>
    <lineage>
        <taxon>Bacteria</taxon>
        <taxon>Pseudomonadati</taxon>
        <taxon>Pseudomonadota</taxon>
        <taxon>Alphaproteobacteria</taxon>
        <taxon>Hyphomicrobiales</taxon>
        <taxon>Methylobacteriaceae</taxon>
        <taxon>Methylobacterium</taxon>
    </lineage>
</organism>
<dbReference type="Gene3D" id="3.90.550.40">
    <property type="match status" value="1"/>
</dbReference>
<gene>
    <name evidence="1" type="ORF">QO016_001028</name>
</gene>
<accession>A0ABU0HGU3</accession>
<evidence type="ECO:0000313" key="1">
    <source>
        <dbReference type="EMBL" id="MDQ0441545.1"/>
    </source>
</evidence>